<organism evidence="1 2">
    <name type="scientific">Liquidambar formosana</name>
    <name type="common">Formosan gum</name>
    <dbReference type="NCBI Taxonomy" id="63359"/>
    <lineage>
        <taxon>Eukaryota</taxon>
        <taxon>Viridiplantae</taxon>
        <taxon>Streptophyta</taxon>
        <taxon>Embryophyta</taxon>
        <taxon>Tracheophyta</taxon>
        <taxon>Spermatophyta</taxon>
        <taxon>Magnoliopsida</taxon>
        <taxon>eudicotyledons</taxon>
        <taxon>Gunneridae</taxon>
        <taxon>Pentapetalae</taxon>
        <taxon>Saxifragales</taxon>
        <taxon>Altingiaceae</taxon>
        <taxon>Liquidambar</taxon>
    </lineage>
</organism>
<evidence type="ECO:0000313" key="1">
    <source>
        <dbReference type="EMBL" id="KAK9265631.1"/>
    </source>
</evidence>
<proteinExistence type="predicted"/>
<dbReference type="AlphaFoldDB" id="A0AAP0N426"/>
<protein>
    <submittedName>
        <fullName evidence="1">Uncharacterized protein</fullName>
    </submittedName>
</protein>
<dbReference type="Proteomes" id="UP001415857">
    <property type="component" value="Unassembled WGS sequence"/>
</dbReference>
<accession>A0AAP0N426</accession>
<keyword evidence="2" id="KW-1185">Reference proteome</keyword>
<dbReference type="EMBL" id="JBBPBK010000354">
    <property type="protein sequence ID" value="KAK9265631.1"/>
    <property type="molecule type" value="Genomic_DNA"/>
</dbReference>
<reference evidence="1 2" key="1">
    <citation type="journal article" date="2024" name="Plant J.">
        <title>Genome sequences and population genomics reveal climatic adaptation and genomic divergence between two closely related sweetgum species.</title>
        <authorList>
            <person name="Xu W.Q."/>
            <person name="Ren C.Q."/>
            <person name="Zhang X.Y."/>
            <person name="Comes H.P."/>
            <person name="Liu X.H."/>
            <person name="Li Y.G."/>
            <person name="Kettle C.J."/>
            <person name="Jalonen R."/>
            <person name="Gaisberger H."/>
            <person name="Ma Y.Z."/>
            <person name="Qiu Y.X."/>
        </authorList>
    </citation>
    <scope>NUCLEOTIDE SEQUENCE [LARGE SCALE GENOMIC DNA]</scope>
    <source>
        <strain evidence="1">Hangzhou</strain>
    </source>
</reference>
<comment type="caution">
    <text evidence="1">The sequence shown here is derived from an EMBL/GenBank/DDBJ whole genome shotgun (WGS) entry which is preliminary data.</text>
</comment>
<gene>
    <name evidence="1" type="ORF">L1049_021515</name>
</gene>
<name>A0AAP0N426_LIQFO</name>
<evidence type="ECO:0000313" key="2">
    <source>
        <dbReference type="Proteomes" id="UP001415857"/>
    </source>
</evidence>
<sequence>MAVFSLCENDNKENIPPFSLRQATAVQTISTASTRNKRGERKPLEDITNLFYPSIDSCSVPNGRPSTLSCHYMVCEVKRRKRRAEGSETRPVNSFVGSRALLEGAKEAYNFGLGNEDTKKHQYELERLSPGGPDPQHH</sequence>